<reference evidence="2" key="1">
    <citation type="submission" date="2014-09" db="EMBL/GenBank/DDBJ databases">
        <authorList>
            <person name="Illeghems K.G."/>
        </authorList>
    </citation>
    <scope>NUCLEOTIDE SEQUENCE [LARGE SCALE GENOMIC DNA]</scope>
    <source>
        <strain evidence="2">108B</strain>
        <plasmid evidence="2">1P</plasmid>
    </source>
</reference>
<dbReference type="PATRIC" id="fig|446692.3.peg.4154"/>
<sequence>MLTPTYLIQPLPPQAEIETVPVLRALVEANKALAELKGRAATIPNQGILNCPGFTGE</sequence>
<organism evidence="1 2">
    <name type="scientific">Acetobacter senegalensis</name>
    <dbReference type="NCBI Taxonomy" id="446692"/>
    <lineage>
        <taxon>Bacteria</taxon>
        <taxon>Pseudomonadati</taxon>
        <taxon>Pseudomonadota</taxon>
        <taxon>Alphaproteobacteria</taxon>
        <taxon>Acetobacterales</taxon>
        <taxon>Acetobacteraceae</taxon>
        <taxon>Acetobacter</taxon>
    </lineage>
</organism>
<evidence type="ECO:0000313" key="2">
    <source>
        <dbReference type="Proteomes" id="UP000056109"/>
    </source>
</evidence>
<gene>
    <name evidence="1" type="primary">ftsA</name>
    <name evidence="1" type="ORF">ASN_1P89</name>
</gene>
<protein>
    <submittedName>
        <fullName evidence="1">Cell filamentation cAMP-inducing protein Fic</fullName>
    </submittedName>
</protein>
<dbReference type="EMBL" id="LN606601">
    <property type="protein sequence ID" value="CEF43117.1"/>
    <property type="molecule type" value="Genomic_DNA"/>
</dbReference>
<evidence type="ECO:0000313" key="1">
    <source>
        <dbReference type="EMBL" id="CEF43117.1"/>
    </source>
</evidence>
<dbReference type="Proteomes" id="UP000056109">
    <property type="component" value="Plasmid 1P"/>
</dbReference>
<dbReference type="AlphaFoldDB" id="A0A0U5FTM0"/>
<keyword evidence="2" id="KW-1185">Reference proteome</keyword>
<name>A0A0U5FTM0_9PROT</name>
<accession>A0A0U5FTM0</accession>
<geneLocation type="plasmid" evidence="2">
    <name>1P</name>
</geneLocation>
<dbReference type="KEGG" id="asz:ASN_1P89"/>
<proteinExistence type="predicted"/>